<evidence type="ECO:0000256" key="1">
    <source>
        <dbReference type="ARBA" id="ARBA00010688"/>
    </source>
</evidence>
<dbReference type="PROSITE" id="PS00584">
    <property type="entry name" value="PFKB_KINASES_2"/>
    <property type="match status" value="1"/>
</dbReference>
<dbReference type="Pfam" id="PF00294">
    <property type="entry name" value="PfkB"/>
    <property type="match status" value="1"/>
</dbReference>
<name>A0A563ESK7_9PSEU</name>
<dbReference type="Proteomes" id="UP000316639">
    <property type="component" value="Unassembled WGS sequence"/>
</dbReference>
<evidence type="ECO:0000256" key="2">
    <source>
        <dbReference type="ARBA" id="ARBA00022679"/>
    </source>
</evidence>
<dbReference type="InterPro" id="IPR002173">
    <property type="entry name" value="Carboh/pur_kinase_PfkB_CS"/>
</dbReference>
<dbReference type="OrthoDB" id="9808601at2"/>
<keyword evidence="3 5" id="KW-0418">Kinase</keyword>
<evidence type="ECO:0000256" key="3">
    <source>
        <dbReference type="ARBA" id="ARBA00022777"/>
    </source>
</evidence>
<organism evidence="5 6">
    <name type="scientific">Lentzea tibetensis</name>
    <dbReference type="NCBI Taxonomy" id="2591470"/>
    <lineage>
        <taxon>Bacteria</taxon>
        <taxon>Bacillati</taxon>
        <taxon>Actinomycetota</taxon>
        <taxon>Actinomycetes</taxon>
        <taxon>Pseudonocardiales</taxon>
        <taxon>Pseudonocardiaceae</taxon>
        <taxon>Lentzea</taxon>
    </lineage>
</organism>
<protein>
    <submittedName>
        <fullName evidence="5">Sugar kinase</fullName>
    </submittedName>
</protein>
<proteinExistence type="inferred from homology"/>
<dbReference type="InterPro" id="IPR052700">
    <property type="entry name" value="Carb_kinase_PfkB-like"/>
</dbReference>
<keyword evidence="2" id="KW-0808">Transferase</keyword>
<dbReference type="Gene3D" id="3.40.1190.20">
    <property type="match status" value="1"/>
</dbReference>
<comment type="caution">
    <text evidence="5">The sequence shown here is derived from an EMBL/GenBank/DDBJ whole genome shotgun (WGS) entry which is preliminary data.</text>
</comment>
<evidence type="ECO:0000259" key="4">
    <source>
        <dbReference type="Pfam" id="PF00294"/>
    </source>
</evidence>
<dbReference type="GO" id="GO:0016301">
    <property type="term" value="F:kinase activity"/>
    <property type="evidence" value="ECO:0007669"/>
    <property type="project" value="UniProtKB-KW"/>
</dbReference>
<dbReference type="RefSeq" id="WP_146353407.1">
    <property type="nucleotide sequence ID" value="NZ_VOBR01000011.1"/>
</dbReference>
<dbReference type="InterPro" id="IPR029056">
    <property type="entry name" value="Ribokinase-like"/>
</dbReference>
<evidence type="ECO:0000313" key="6">
    <source>
        <dbReference type="Proteomes" id="UP000316639"/>
    </source>
</evidence>
<dbReference type="PANTHER" id="PTHR43320:SF2">
    <property type="entry name" value="2-DEHYDRO-3-DEOXYGLUCONOKINASE_2-DEHYDRO-3-DEOXYGALACTONOKINASE"/>
    <property type="match status" value="1"/>
</dbReference>
<evidence type="ECO:0000313" key="5">
    <source>
        <dbReference type="EMBL" id="TWP50687.1"/>
    </source>
</evidence>
<feature type="domain" description="Carbohydrate kinase PfkB" evidence="4">
    <location>
        <begin position="3"/>
        <end position="294"/>
    </location>
</feature>
<dbReference type="PANTHER" id="PTHR43320">
    <property type="entry name" value="SUGAR KINASE"/>
    <property type="match status" value="1"/>
</dbReference>
<keyword evidence="6" id="KW-1185">Reference proteome</keyword>
<comment type="similarity">
    <text evidence="1">Belongs to the carbohydrate kinase PfkB family.</text>
</comment>
<dbReference type="InterPro" id="IPR011611">
    <property type="entry name" value="PfkB_dom"/>
</dbReference>
<reference evidence="5 6" key="1">
    <citation type="submission" date="2019-07" db="EMBL/GenBank/DDBJ databases">
        <title>Lentzea xizangensis sp. nov., isolated from Qinghai-Tibetan Plateau Soils.</title>
        <authorList>
            <person name="Huang J."/>
        </authorList>
    </citation>
    <scope>NUCLEOTIDE SEQUENCE [LARGE SCALE GENOMIC DNA]</scope>
    <source>
        <strain evidence="5 6">FXJ1.1311</strain>
    </source>
</reference>
<gene>
    <name evidence="5" type="ORF">FKR81_18930</name>
</gene>
<sequence length="304" mass="31929">MSTEVVTLGEAMHLLVAEHGVALRRARTFHACVAGAESNVAVGLARLGHRVRWLSRLGADSSGEAVLSVLRSENVDTSAVERDSERYTGLLLRDSHAGRPIEVRYERAGSAACGLSAGYVRSAGLDGARLVHVSGITAMLSPGAREAVAELFDLARSEGATISFDPNVRRKLGTTEQWREALAPLISRADLVFTGSDELDVAETSVGELLDGGASAVVVKHRDRSAEVVTAAGAWRLDTMATRVVDPVGAGDALTSGYLSMWLRGATPETALRQGVASAALVVGAVTDIEGLPDRPHGGEDVDR</sequence>
<dbReference type="SUPFAM" id="SSF53613">
    <property type="entry name" value="Ribokinase-like"/>
    <property type="match status" value="1"/>
</dbReference>
<accession>A0A563ESK7</accession>
<dbReference type="AlphaFoldDB" id="A0A563ESK7"/>
<dbReference type="CDD" id="cd01166">
    <property type="entry name" value="KdgK"/>
    <property type="match status" value="1"/>
</dbReference>
<dbReference type="EMBL" id="VOBR01000011">
    <property type="protein sequence ID" value="TWP50687.1"/>
    <property type="molecule type" value="Genomic_DNA"/>
</dbReference>